<proteinExistence type="predicted"/>
<feature type="domain" description="Protein kinase" evidence="1">
    <location>
        <begin position="1"/>
        <end position="99"/>
    </location>
</feature>
<reference evidence="2 3" key="1">
    <citation type="journal article" date="2015" name="BMC Genomics">
        <title>The genome of the truffle-parasite Tolypocladium ophioglossoides and the evolution of antifungal peptaibiotics.</title>
        <authorList>
            <person name="Quandt C.A."/>
            <person name="Bushley K.E."/>
            <person name="Spatafora J.W."/>
        </authorList>
    </citation>
    <scope>NUCLEOTIDE SEQUENCE [LARGE SCALE GENOMIC DNA]</scope>
    <source>
        <strain evidence="2 3">CBS 100239</strain>
    </source>
</reference>
<dbReference type="InterPro" id="IPR000719">
    <property type="entry name" value="Prot_kinase_dom"/>
</dbReference>
<dbReference type="EMBL" id="LFRF01000006">
    <property type="protein sequence ID" value="KND92279.1"/>
    <property type="molecule type" value="Genomic_DNA"/>
</dbReference>
<dbReference type="GO" id="GO:0005524">
    <property type="term" value="F:ATP binding"/>
    <property type="evidence" value="ECO:0007669"/>
    <property type="project" value="InterPro"/>
</dbReference>
<keyword evidence="3" id="KW-1185">Reference proteome</keyword>
<dbReference type="OrthoDB" id="4922377at2759"/>
<dbReference type="AlphaFoldDB" id="A0A0L0NE31"/>
<dbReference type="Gene3D" id="1.10.510.10">
    <property type="entry name" value="Transferase(Phosphotransferase) domain 1"/>
    <property type="match status" value="1"/>
</dbReference>
<evidence type="ECO:0000259" key="1">
    <source>
        <dbReference type="PROSITE" id="PS50011"/>
    </source>
</evidence>
<evidence type="ECO:0000313" key="3">
    <source>
        <dbReference type="Proteomes" id="UP000036947"/>
    </source>
</evidence>
<dbReference type="SUPFAM" id="SSF56112">
    <property type="entry name" value="Protein kinase-like (PK-like)"/>
    <property type="match status" value="1"/>
</dbReference>
<dbReference type="InterPro" id="IPR011009">
    <property type="entry name" value="Kinase-like_dom_sf"/>
</dbReference>
<sequence length="99" mass="11296">MSWAGGKVEAATAGVPDLAAEVMRSLRPVLAEGVVHDDLRKANMLWNAERRRVMIIDFDRATLLPPARHKKLLRLSEKKRKRKDANLENFVRNHVLRSS</sequence>
<name>A0A0L0NE31_TOLOC</name>
<organism evidence="2 3">
    <name type="scientific">Tolypocladium ophioglossoides (strain CBS 100239)</name>
    <name type="common">Snaketongue truffleclub</name>
    <name type="synonym">Elaphocordyceps ophioglossoides</name>
    <dbReference type="NCBI Taxonomy" id="1163406"/>
    <lineage>
        <taxon>Eukaryota</taxon>
        <taxon>Fungi</taxon>
        <taxon>Dikarya</taxon>
        <taxon>Ascomycota</taxon>
        <taxon>Pezizomycotina</taxon>
        <taxon>Sordariomycetes</taxon>
        <taxon>Hypocreomycetidae</taxon>
        <taxon>Hypocreales</taxon>
        <taxon>Ophiocordycipitaceae</taxon>
        <taxon>Tolypocladium</taxon>
    </lineage>
</organism>
<accession>A0A0L0NE31</accession>
<gene>
    <name evidence="2" type="ORF">TOPH_02957</name>
</gene>
<dbReference type="InterPro" id="IPR002575">
    <property type="entry name" value="Aminoglycoside_PTrfase"/>
</dbReference>
<dbReference type="Proteomes" id="UP000036947">
    <property type="component" value="Unassembled WGS sequence"/>
</dbReference>
<dbReference type="GO" id="GO:0004672">
    <property type="term" value="F:protein kinase activity"/>
    <property type="evidence" value="ECO:0007669"/>
    <property type="project" value="InterPro"/>
</dbReference>
<dbReference type="Pfam" id="PF01636">
    <property type="entry name" value="APH"/>
    <property type="match status" value="1"/>
</dbReference>
<protein>
    <recommendedName>
        <fullName evidence="1">Protein kinase domain-containing protein</fullName>
    </recommendedName>
</protein>
<comment type="caution">
    <text evidence="2">The sequence shown here is derived from an EMBL/GenBank/DDBJ whole genome shotgun (WGS) entry which is preliminary data.</text>
</comment>
<dbReference type="PROSITE" id="PS50011">
    <property type="entry name" value="PROTEIN_KINASE_DOM"/>
    <property type="match status" value="1"/>
</dbReference>
<evidence type="ECO:0000313" key="2">
    <source>
        <dbReference type="EMBL" id="KND92279.1"/>
    </source>
</evidence>